<proteinExistence type="inferred from homology"/>
<dbReference type="Gene3D" id="3.40.190.150">
    <property type="entry name" value="Bordetella uptake gene, domain 1"/>
    <property type="match status" value="1"/>
</dbReference>
<dbReference type="PANTHER" id="PTHR42928">
    <property type="entry name" value="TRICARBOXYLATE-BINDING PROTEIN"/>
    <property type="match status" value="1"/>
</dbReference>
<evidence type="ECO:0000313" key="3">
    <source>
        <dbReference type="EMBL" id="MBB6034661.1"/>
    </source>
</evidence>
<dbReference type="InterPro" id="IPR042100">
    <property type="entry name" value="Bug_dom1"/>
</dbReference>
<feature type="chain" id="PRO_5032340112" evidence="2">
    <location>
        <begin position="21"/>
        <end position="318"/>
    </location>
</feature>
<evidence type="ECO:0000256" key="2">
    <source>
        <dbReference type="SAM" id="SignalP"/>
    </source>
</evidence>
<dbReference type="RefSeq" id="WP_184787538.1">
    <property type="nucleotide sequence ID" value="NZ_BONT01000068.1"/>
</dbReference>
<dbReference type="Gene3D" id="3.40.190.10">
    <property type="entry name" value="Periplasmic binding protein-like II"/>
    <property type="match status" value="1"/>
</dbReference>
<reference evidence="3 4" key="1">
    <citation type="submission" date="2020-08" db="EMBL/GenBank/DDBJ databases">
        <title>Genomic Encyclopedia of Type Strains, Phase IV (KMG-IV): sequencing the most valuable type-strain genomes for metagenomic binning, comparative biology and taxonomic classification.</title>
        <authorList>
            <person name="Goeker M."/>
        </authorList>
    </citation>
    <scope>NUCLEOTIDE SEQUENCE [LARGE SCALE GENOMIC DNA]</scope>
    <source>
        <strain evidence="3 4">YIM 65646</strain>
    </source>
</reference>
<dbReference type="Proteomes" id="UP000548476">
    <property type="component" value="Unassembled WGS sequence"/>
</dbReference>
<comment type="caution">
    <text evidence="3">The sequence shown here is derived from an EMBL/GenBank/DDBJ whole genome shotgun (WGS) entry which is preliminary data.</text>
</comment>
<accession>A0A841FBK6</accession>
<sequence length="318" mass="33202">MRRRLSVVLAAALVLSGCSAGETEPSELRVMVPNPPGSGYDVTARTAARALGDAGIERDVEVFNLPGGGGTVGLRRLMYEEGNADLLMLMGLGVVGSEQTSGAPVSLADTTPIARLIAEPGIIVVRADSPYRDLAELIAAWRADPAAVAVGGGSSLGGPDHLAPMLVADELGIEPSDVDYQRYDGGGDLLAAILSGQVAFGVSGVSEYPDQVRSGQLRVLAVTGEQRAPGIEAPTLRESGIDVVFTNWRGIVAPPGLTAEQVEELTSTVSRLHDSDQWRAALDRYGWADAYLEGDEFGSFIAEESTRLSETLTGLGLG</sequence>
<dbReference type="CDD" id="cd07012">
    <property type="entry name" value="PBP2_Bug_TTT"/>
    <property type="match status" value="1"/>
</dbReference>
<organism evidence="3 4">
    <name type="scientific">Phytomonospora endophytica</name>
    <dbReference type="NCBI Taxonomy" id="714109"/>
    <lineage>
        <taxon>Bacteria</taxon>
        <taxon>Bacillati</taxon>
        <taxon>Actinomycetota</taxon>
        <taxon>Actinomycetes</taxon>
        <taxon>Micromonosporales</taxon>
        <taxon>Micromonosporaceae</taxon>
        <taxon>Phytomonospora</taxon>
    </lineage>
</organism>
<dbReference type="SUPFAM" id="SSF53850">
    <property type="entry name" value="Periplasmic binding protein-like II"/>
    <property type="match status" value="1"/>
</dbReference>
<dbReference type="PROSITE" id="PS51257">
    <property type="entry name" value="PROKAR_LIPOPROTEIN"/>
    <property type="match status" value="1"/>
</dbReference>
<dbReference type="PANTHER" id="PTHR42928:SF3">
    <property type="entry name" value="UPF0065 PROTEIN YFLP"/>
    <property type="match status" value="1"/>
</dbReference>
<evidence type="ECO:0000313" key="4">
    <source>
        <dbReference type="Proteomes" id="UP000548476"/>
    </source>
</evidence>
<dbReference type="EMBL" id="JACHGT010000005">
    <property type="protein sequence ID" value="MBB6034661.1"/>
    <property type="molecule type" value="Genomic_DNA"/>
</dbReference>
<dbReference type="PIRSF" id="PIRSF017082">
    <property type="entry name" value="YflP"/>
    <property type="match status" value="1"/>
</dbReference>
<feature type="signal peptide" evidence="2">
    <location>
        <begin position="1"/>
        <end position="20"/>
    </location>
</feature>
<protein>
    <submittedName>
        <fullName evidence="3">Putative tricarboxylic transport membrane protein</fullName>
    </submittedName>
</protein>
<dbReference type="AlphaFoldDB" id="A0A841FBK6"/>
<name>A0A841FBK6_9ACTN</name>
<evidence type="ECO:0000256" key="1">
    <source>
        <dbReference type="ARBA" id="ARBA00006987"/>
    </source>
</evidence>
<dbReference type="InterPro" id="IPR005064">
    <property type="entry name" value="BUG"/>
</dbReference>
<keyword evidence="2" id="KW-0732">Signal</keyword>
<keyword evidence="4" id="KW-1185">Reference proteome</keyword>
<dbReference type="Pfam" id="PF03401">
    <property type="entry name" value="TctC"/>
    <property type="match status" value="1"/>
</dbReference>
<comment type="similarity">
    <text evidence="1">Belongs to the UPF0065 (bug) family.</text>
</comment>
<gene>
    <name evidence="3" type="ORF">HNR73_002515</name>
</gene>